<feature type="active site" description="Charge relay system" evidence="5">
    <location>
        <position position="335"/>
    </location>
</feature>
<keyword evidence="10" id="KW-1185">Reference proteome</keyword>
<evidence type="ECO:0000256" key="6">
    <source>
        <dbReference type="SAM" id="MobiDB-lite"/>
    </source>
</evidence>
<dbReference type="SUPFAM" id="SSF52743">
    <property type="entry name" value="Subtilisin-like"/>
    <property type="match status" value="1"/>
</dbReference>
<dbReference type="InterPro" id="IPR036852">
    <property type="entry name" value="Peptidase_S8/S53_dom_sf"/>
</dbReference>
<keyword evidence="3 5" id="KW-0378">Hydrolase</keyword>
<evidence type="ECO:0000313" key="9">
    <source>
        <dbReference type="EMBL" id="RMB61250.1"/>
    </source>
</evidence>
<dbReference type="EMBL" id="REFW01000001">
    <property type="protein sequence ID" value="RMB61250.1"/>
    <property type="molecule type" value="Genomic_DNA"/>
</dbReference>
<dbReference type="InterPro" id="IPR023828">
    <property type="entry name" value="Peptidase_S8_Ser-AS"/>
</dbReference>
<dbReference type="GO" id="GO:0006508">
    <property type="term" value="P:proteolysis"/>
    <property type="evidence" value="ECO:0007669"/>
    <property type="project" value="UniProtKB-KW"/>
</dbReference>
<evidence type="ECO:0000256" key="1">
    <source>
        <dbReference type="ARBA" id="ARBA00011073"/>
    </source>
</evidence>
<evidence type="ECO:0000256" key="7">
    <source>
        <dbReference type="SAM" id="Phobius"/>
    </source>
</evidence>
<feature type="active site" description="Charge relay system" evidence="5">
    <location>
        <position position="154"/>
    </location>
</feature>
<dbReference type="InterPro" id="IPR050131">
    <property type="entry name" value="Peptidase_S8_subtilisin-like"/>
</dbReference>
<feature type="compositionally biased region" description="Basic and acidic residues" evidence="6">
    <location>
        <begin position="1"/>
        <end position="15"/>
    </location>
</feature>
<dbReference type="PANTHER" id="PTHR43806">
    <property type="entry name" value="PEPTIDASE S8"/>
    <property type="match status" value="1"/>
</dbReference>
<comment type="similarity">
    <text evidence="1 5">Belongs to the peptidase S8 family.</text>
</comment>
<dbReference type="PROSITE" id="PS00138">
    <property type="entry name" value="SUBTILASE_SER"/>
    <property type="match status" value="1"/>
</dbReference>
<dbReference type="GO" id="GO:0004252">
    <property type="term" value="F:serine-type endopeptidase activity"/>
    <property type="evidence" value="ECO:0007669"/>
    <property type="project" value="UniProtKB-UniRule"/>
</dbReference>
<organism evidence="9 10">
    <name type="scientific">Tessaracoccus antarcticus</name>
    <dbReference type="NCBI Taxonomy" id="2479848"/>
    <lineage>
        <taxon>Bacteria</taxon>
        <taxon>Bacillati</taxon>
        <taxon>Actinomycetota</taxon>
        <taxon>Actinomycetes</taxon>
        <taxon>Propionibacteriales</taxon>
        <taxon>Propionibacteriaceae</taxon>
        <taxon>Tessaracoccus</taxon>
    </lineage>
</organism>
<dbReference type="PROSITE" id="PS00137">
    <property type="entry name" value="SUBTILASE_HIS"/>
    <property type="match status" value="1"/>
</dbReference>
<evidence type="ECO:0000256" key="5">
    <source>
        <dbReference type="PROSITE-ProRule" id="PRU01240"/>
    </source>
</evidence>
<name>A0A3M0G894_9ACTN</name>
<feature type="transmembrane region" description="Helical" evidence="7">
    <location>
        <begin position="424"/>
        <end position="452"/>
    </location>
</feature>
<evidence type="ECO:0000259" key="8">
    <source>
        <dbReference type="Pfam" id="PF00082"/>
    </source>
</evidence>
<dbReference type="PANTHER" id="PTHR43806:SF11">
    <property type="entry name" value="CEREVISIN-RELATED"/>
    <property type="match status" value="1"/>
</dbReference>
<dbReference type="PROSITE" id="PS51892">
    <property type="entry name" value="SUBTILASE"/>
    <property type="match status" value="1"/>
</dbReference>
<evidence type="ECO:0000256" key="4">
    <source>
        <dbReference type="ARBA" id="ARBA00022825"/>
    </source>
</evidence>
<keyword evidence="2 5" id="KW-0645">Protease</keyword>
<keyword evidence="4 5" id="KW-0720">Serine protease</keyword>
<reference evidence="9 10" key="1">
    <citation type="submission" date="2018-10" db="EMBL/GenBank/DDBJ databases">
        <title>Tessaracoccus antarcticuss sp. nov., isolated from sediment.</title>
        <authorList>
            <person name="Zhou L.Y."/>
            <person name="Du Z.J."/>
        </authorList>
    </citation>
    <scope>NUCLEOTIDE SEQUENCE [LARGE SCALE GENOMIC DNA]</scope>
    <source>
        <strain evidence="9 10">JDX10</strain>
    </source>
</reference>
<dbReference type="AlphaFoldDB" id="A0A3M0G894"/>
<keyword evidence="7" id="KW-0472">Membrane</keyword>
<evidence type="ECO:0000256" key="2">
    <source>
        <dbReference type="ARBA" id="ARBA00022670"/>
    </source>
</evidence>
<feature type="active site" description="Charge relay system" evidence="5">
    <location>
        <position position="115"/>
    </location>
</feature>
<keyword evidence="7" id="KW-1133">Transmembrane helix</keyword>
<dbReference type="InterPro" id="IPR000209">
    <property type="entry name" value="Peptidase_S8/S53_dom"/>
</dbReference>
<gene>
    <name evidence="9" type="ORF">EAX62_00830</name>
</gene>
<feature type="region of interest" description="Disordered" evidence="6">
    <location>
        <begin position="1"/>
        <end position="29"/>
    </location>
</feature>
<feature type="domain" description="Peptidase S8/S53" evidence="8">
    <location>
        <begin position="106"/>
        <end position="383"/>
    </location>
</feature>
<comment type="caution">
    <text evidence="9">The sequence shown here is derived from an EMBL/GenBank/DDBJ whole genome shotgun (WGS) entry which is preliminary data.</text>
</comment>
<dbReference type="Pfam" id="PF00082">
    <property type="entry name" value="Peptidase_S8"/>
    <property type="match status" value="1"/>
</dbReference>
<proteinExistence type="inferred from homology"/>
<evidence type="ECO:0000256" key="3">
    <source>
        <dbReference type="ARBA" id="ARBA00022801"/>
    </source>
</evidence>
<keyword evidence="7" id="KW-0812">Transmembrane</keyword>
<evidence type="ECO:0000313" key="10">
    <source>
        <dbReference type="Proteomes" id="UP000275256"/>
    </source>
</evidence>
<protein>
    <recommendedName>
        <fullName evidence="8">Peptidase S8/S53 domain-containing protein</fullName>
    </recommendedName>
</protein>
<dbReference type="Proteomes" id="UP000275256">
    <property type="component" value="Unassembled WGS sequence"/>
</dbReference>
<sequence>MRECSRRTEVTEHAPRLLHGAPRGPTVPAPDTLAGVKPLLRRLAATCAATVVLSLQAVGVAVADPEIGPFNSEQCRATERTADADVPRAWHLDRLQMEVAWGAATGKGIKVAVIDTGVAAKGTAYFTPDRLTTYDFLGGASEKDKAALGMDCTHGTEVASLIAAGRPDGRDVDTRTNFAGIAPDAQIISYRTLSVSEPQEGEVESLAPTIAAVLDATTRKVRVINLSQSVGPLDPLLDDYGNAVAAALKQGIVVVAAAGNVTEGVQETSYPAAFPGVIAVGSSTPTDGAAKESRPGSYVTVGAPGSDITALLPSRVRDSAGSANQAYTSALVGTSYAAPIVSGVVALMLEIDPTLTPEQVLDRLKATADPPPTAVPDDRLGAGIVNPMRAMTGVMRPQTPEPGADASVAVAPLPTREPPDMQPAMVAVGVGIGALVLAAVGLVAAVTIPAAVRRGNPAD</sequence>
<dbReference type="PRINTS" id="PR00723">
    <property type="entry name" value="SUBTILISIN"/>
</dbReference>
<dbReference type="InterPro" id="IPR015500">
    <property type="entry name" value="Peptidase_S8_subtilisin-rel"/>
</dbReference>
<dbReference type="InterPro" id="IPR022398">
    <property type="entry name" value="Peptidase_S8_His-AS"/>
</dbReference>
<accession>A0A3M0G894</accession>
<dbReference type="Gene3D" id="3.40.50.200">
    <property type="entry name" value="Peptidase S8/S53 domain"/>
    <property type="match status" value="1"/>
</dbReference>